<evidence type="ECO:0000313" key="1">
    <source>
        <dbReference type="EMBL" id="MBT4870714.1"/>
    </source>
</evidence>
<reference evidence="1" key="1">
    <citation type="journal article" date="2021" name="ISME J.">
        <title>Mercury methylation by metabolically versatile and cosmopolitan marine bacteria.</title>
        <authorList>
            <person name="Lin H."/>
            <person name="Ascher D.B."/>
            <person name="Myung Y."/>
            <person name="Lamborg C.H."/>
            <person name="Hallam S.J."/>
            <person name="Gionfriddo C.M."/>
            <person name="Holt K.E."/>
            <person name="Moreau J.W."/>
        </authorList>
    </citation>
    <scope>NUCLEOTIDE SEQUENCE</scope>
    <source>
        <strain evidence="1">SI075_bin30</strain>
    </source>
</reference>
<organism evidence="1 2">
    <name type="scientific">Candidatus Iainarchaeum sp</name>
    <dbReference type="NCBI Taxonomy" id="3101447"/>
    <lineage>
        <taxon>Archaea</taxon>
        <taxon>Candidatus Iainarchaeota</taxon>
        <taxon>Candidatus Iainarchaeia</taxon>
        <taxon>Candidatus Iainarchaeales</taxon>
        <taxon>Candidatus Iainarchaeaceae</taxon>
        <taxon>Candidatus Iainarchaeum</taxon>
    </lineage>
</organism>
<dbReference type="InterPro" id="IPR036237">
    <property type="entry name" value="Xyl_isomerase-like_sf"/>
</dbReference>
<dbReference type="EMBL" id="JABJNZ010000054">
    <property type="protein sequence ID" value="MBT4870714.1"/>
    <property type="molecule type" value="Genomic_DNA"/>
</dbReference>
<gene>
    <name evidence="1" type="ORF">HON47_04015</name>
</gene>
<sequence length="57" mass="6683">MYSEKGERKHLMLKDSDMNYKDLLKVMKEFDCRGVVTCESPDPEVDALLLKKTFDKL</sequence>
<protein>
    <submittedName>
        <fullName evidence="1">Uncharacterized protein</fullName>
    </submittedName>
</protein>
<proteinExistence type="predicted"/>
<dbReference type="AlphaFoldDB" id="A0A8T5GF00"/>
<dbReference type="SUPFAM" id="SSF51658">
    <property type="entry name" value="Xylose isomerase-like"/>
    <property type="match status" value="1"/>
</dbReference>
<comment type="caution">
    <text evidence="1">The sequence shown here is derived from an EMBL/GenBank/DDBJ whole genome shotgun (WGS) entry which is preliminary data.</text>
</comment>
<name>A0A8T5GF00_9ARCH</name>
<dbReference type="Proteomes" id="UP000722459">
    <property type="component" value="Unassembled WGS sequence"/>
</dbReference>
<evidence type="ECO:0000313" key="2">
    <source>
        <dbReference type="Proteomes" id="UP000722459"/>
    </source>
</evidence>
<accession>A0A8T5GF00</accession>